<feature type="non-terminal residue" evidence="1">
    <location>
        <position position="1"/>
    </location>
</feature>
<evidence type="ECO:0000313" key="1">
    <source>
        <dbReference type="EMBL" id="GMT36104.1"/>
    </source>
</evidence>
<name>A0AAV5WZK0_9BILA</name>
<gene>
    <name evidence="1" type="ORF">PFISCL1PPCAC_27401</name>
</gene>
<organism evidence="1 2">
    <name type="scientific">Pristionchus fissidentatus</name>
    <dbReference type="NCBI Taxonomy" id="1538716"/>
    <lineage>
        <taxon>Eukaryota</taxon>
        <taxon>Metazoa</taxon>
        <taxon>Ecdysozoa</taxon>
        <taxon>Nematoda</taxon>
        <taxon>Chromadorea</taxon>
        <taxon>Rhabditida</taxon>
        <taxon>Rhabditina</taxon>
        <taxon>Diplogasteromorpha</taxon>
        <taxon>Diplogasteroidea</taxon>
        <taxon>Neodiplogasteridae</taxon>
        <taxon>Pristionchus</taxon>
    </lineage>
</organism>
<accession>A0AAV5WZK0</accession>
<proteinExistence type="predicted"/>
<feature type="non-terminal residue" evidence="1">
    <location>
        <position position="99"/>
    </location>
</feature>
<dbReference type="Proteomes" id="UP001432322">
    <property type="component" value="Unassembled WGS sequence"/>
</dbReference>
<reference evidence="1" key="1">
    <citation type="submission" date="2023-10" db="EMBL/GenBank/DDBJ databases">
        <title>Genome assembly of Pristionchus species.</title>
        <authorList>
            <person name="Yoshida K."/>
            <person name="Sommer R.J."/>
        </authorList>
    </citation>
    <scope>NUCLEOTIDE SEQUENCE</scope>
    <source>
        <strain evidence="1">RS5133</strain>
    </source>
</reference>
<evidence type="ECO:0000313" key="2">
    <source>
        <dbReference type="Proteomes" id="UP001432322"/>
    </source>
</evidence>
<comment type="caution">
    <text evidence="1">The sequence shown here is derived from an EMBL/GenBank/DDBJ whole genome shotgun (WGS) entry which is preliminary data.</text>
</comment>
<keyword evidence="2" id="KW-1185">Reference proteome</keyword>
<sequence>HSLIPSIQLTPSPEERQIISLLLMVGEQFDEFKDEMWKQNGCLTKYTIFNAIHKLQEYMKLSDYVPKSHWPLCIDLAFDFKCQLDKLIDSLGSKRVEMG</sequence>
<dbReference type="EMBL" id="BTSY01000007">
    <property type="protein sequence ID" value="GMT36104.1"/>
    <property type="molecule type" value="Genomic_DNA"/>
</dbReference>
<protein>
    <submittedName>
        <fullName evidence="1">Uncharacterized protein</fullName>
    </submittedName>
</protein>
<dbReference type="AlphaFoldDB" id="A0AAV5WZK0"/>